<dbReference type="EMBL" id="QWDD01000003">
    <property type="protein sequence ID" value="RNJ48171.1"/>
    <property type="molecule type" value="Genomic_DNA"/>
</dbReference>
<dbReference type="OrthoDB" id="5641212at2"/>
<reference evidence="1 2" key="1">
    <citation type="submission" date="2018-08" db="EMBL/GenBank/DDBJ databases">
        <title>Genome sequence of Methylocystis hirsuta CSC1, a methanotroph able to accumulate PHAs.</title>
        <authorList>
            <person name="Bordel S."/>
            <person name="Rodriguez E."/>
            <person name="Gancedo J."/>
            <person name="Munoz R."/>
        </authorList>
    </citation>
    <scope>NUCLEOTIDE SEQUENCE [LARGE SCALE GENOMIC DNA]</scope>
    <source>
        <strain evidence="1 2">CSC1</strain>
    </source>
</reference>
<accession>A0A3M9XJV6</accession>
<evidence type="ECO:0000313" key="1">
    <source>
        <dbReference type="EMBL" id="RNJ48171.1"/>
    </source>
</evidence>
<dbReference type="AlphaFoldDB" id="A0A3M9XJV6"/>
<gene>
    <name evidence="1" type="ORF">D1O30_20360</name>
</gene>
<keyword evidence="2" id="KW-1185">Reference proteome</keyword>
<protein>
    <submittedName>
        <fullName evidence="1">Uncharacterized protein</fullName>
    </submittedName>
</protein>
<proteinExistence type="predicted"/>
<name>A0A3M9XJV6_9HYPH</name>
<dbReference type="RefSeq" id="WP_123177915.1">
    <property type="nucleotide sequence ID" value="NZ_QWDD01000003.1"/>
</dbReference>
<dbReference type="Proteomes" id="UP000268623">
    <property type="component" value="Unassembled WGS sequence"/>
</dbReference>
<organism evidence="1 2">
    <name type="scientific">Methylocystis hirsuta</name>
    <dbReference type="NCBI Taxonomy" id="369798"/>
    <lineage>
        <taxon>Bacteria</taxon>
        <taxon>Pseudomonadati</taxon>
        <taxon>Pseudomonadota</taxon>
        <taxon>Alphaproteobacteria</taxon>
        <taxon>Hyphomicrobiales</taxon>
        <taxon>Methylocystaceae</taxon>
        <taxon>Methylocystis</taxon>
    </lineage>
</organism>
<evidence type="ECO:0000313" key="2">
    <source>
        <dbReference type="Proteomes" id="UP000268623"/>
    </source>
</evidence>
<sequence length="63" mass="7194">MSDNADTLLEWMKRQYLLSAAAMLRAVSAIELVKVHRHFGRTIRPAERHSFTFASPKQSVEGH</sequence>
<comment type="caution">
    <text evidence="1">The sequence shown here is derived from an EMBL/GenBank/DDBJ whole genome shotgun (WGS) entry which is preliminary data.</text>
</comment>